<dbReference type="Proteomes" id="UP000601435">
    <property type="component" value="Unassembled WGS sequence"/>
</dbReference>
<sequence>MQPLVRTSRPSYAMSGALRDCFPRPTSESFQHNGLSPSGQETKYRISRQKDLEDDDRSARVEIGSLVLNHEDERGRDFAQEVFTVSYKGKVICQSSDARARASRFDKPMAVREGSAEAVLEVLKEVAASEQLSVQDFVNALPRDFSWVLKMPGS</sequence>
<reference evidence="2" key="1">
    <citation type="submission" date="2021-02" db="EMBL/GenBank/DDBJ databases">
        <authorList>
            <person name="Dougan E. K."/>
            <person name="Rhodes N."/>
            <person name="Thang M."/>
            <person name="Chan C."/>
        </authorList>
    </citation>
    <scope>NUCLEOTIDE SEQUENCE</scope>
</reference>
<protein>
    <submittedName>
        <fullName evidence="2">PntB protein</fullName>
    </submittedName>
</protein>
<evidence type="ECO:0000256" key="1">
    <source>
        <dbReference type="SAM" id="MobiDB-lite"/>
    </source>
</evidence>
<dbReference type="EMBL" id="CAJNJA010013105">
    <property type="protein sequence ID" value="CAE7313123.1"/>
    <property type="molecule type" value="Genomic_DNA"/>
</dbReference>
<organism evidence="2 3">
    <name type="scientific">Symbiodinium necroappetens</name>
    <dbReference type="NCBI Taxonomy" id="1628268"/>
    <lineage>
        <taxon>Eukaryota</taxon>
        <taxon>Sar</taxon>
        <taxon>Alveolata</taxon>
        <taxon>Dinophyceae</taxon>
        <taxon>Suessiales</taxon>
        <taxon>Symbiodiniaceae</taxon>
        <taxon>Symbiodinium</taxon>
    </lineage>
</organism>
<feature type="region of interest" description="Disordered" evidence="1">
    <location>
        <begin position="23"/>
        <end position="43"/>
    </location>
</feature>
<keyword evidence="3" id="KW-1185">Reference proteome</keyword>
<name>A0A812NT33_9DINO</name>
<comment type="caution">
    <text evidence="2">The sequence shown here is derived from an EMBL/GenBank/DDBJ whole genome shotgun (WGS) entry which is preliminary data.</text>
</comment>
<accession>A0A812NT33</accession>
<feature type="compositionally biased region" description="Polar residues" evidence="1">
    <location>
        <begin position="26"/>
        <end position="41"/>
    </location>
</feature>
<gene>
    <name evidence="2" type="primary">pntB</name>
    <name evidence="2" type="ORF">SNEC2469_LOCUS7798</name>
</gene>
<evidence type="ECO:0000313" key="2">
    <source>
        <dbReference type="EMBL" id="CAE7313123.1"/>
    </source>
</evidence>
<proteinExistence type="predicted"/>
<dbReference type="AlphaFoldDB" id="A0A812NT33"/>
<evidence type="ECO:0000313" key="3">
    <source>
        <dbReference type="Proteomes" id="UP000601435"/>
    </source>
</evidence>